<dbReference type="eggNOG" id="ENOG502QZVV">
    <property type="taxonomic scope" value="Eukaryota"/>
</dbReference>
<dbReference type="GeneID" id="14542324"/>
<dbReference type="Proteomes" id="UP000005018">
    <property type="component" value="Chromosome 8"/>
</dbReference>
<evidence type="ECO:0000313" key="5">
    <source>
        <dbReference type="Proteomes" id="UP000005018"/>
    </source>
</evidence>
<keyword evidence="5" id="KW-1185">Reference proteome</keyword>
<dbReference type="InterPro" id="IPR046368">
    <property type="entry name" value="Tag1"/>
</dbReference>
<evidence type="ECO:0000313" key="4">
    <source>
        <dbReference type="EMBL" id="CCG25266.1"/>
    </source>
</evidence>
<sequence>MTNSNSTGNNEQERNNASTNQHQESSPLLQQPTPHVRSDPSNNSQDSTTTSITVSQCSSQTSELTPLLHATEIPQHSFLRRIFDPNWLHVAFIVVIILIGLTVITFHNIQSVVNDAIDLQVYNATFANFTSHGVNVHVQGSVEMKYHLMHTNPVQIAMIKVGAFVLGTLKLVSLKPVQLHVQLVDLKSPFLYLADTSPPPIAIYISNRAKTELNFLTECTFGNTEFLDFLKYYYQLTGDDINLKVRMIAEEVNVNTLKLINLRLHNVEVSDHLTINKNDLKKGLKINKFGVTSPGANIINLSAQLELPNQWGISLGIPALQWDLLFNDCDSNLVKVGAWRTLPTTGEANDTITVDVDGVVEDVPDRLMEDCKDSVSPINSLIEQYLREEPIKFYLHLSEGQSVDSVPHDIRWILDTLKRMPPAELAVALPRTHIMPKNLRVNSCDLAMNYTDSERIDVSKKDGSFAGKIKSNCSIEAVNPSSLQVGVDRLKFNVSLGSKNGALVQAWSRNFVLLDTTQSKHLFHVDVNISDLDVDVMDPVYFGKVVNSMINKNSNFPINDDVYVNVSLSEVDTYLPIVGNATLRRLDIPFVKLPQVLDVLQDVSKVQYDSIVSQLNVEIEEVYYLGSSEHEVEFQVLISLYNPLNVSLEIPRVHDQAILMEFGQDKTKFGYASFKQISLTKLERSKLEVNIKFRYETYSDKLFLQDFISVYASSFTKDLTIDLTNNSVAGNDGLDAFMTQIKIHNVTMPNVTYVIPKYNIGNTDVTNTALAKQDVGDFIIETTIHVFTSELELKIYNPISNAEVRLEIFQAFAKHEDVVLGYVSRREVIDLQPGFYVTPRIPIKIENGAATDILKRALNGDLSIDVMADVNVGLELFDLRLIYKGKQLVSKIRW</sequence>
<keyword evidence="2" id="KW-0812">Transmembrane</keyword>
<dbReference type="AlphaFoldDB" id="H8XB18"/>
<evidence type="ECO:0000256" key="2">
    <source>
        <dbReference type="SAM" id="Phobius"/>
    </source>
</evidence>
<dbReference type="EMBL" id="HE681726">
    <property type="protein sequence ID" value="CCG25266.1"/>
    <property type="molecule type" value="Genomic_DNA"/>
</dbReference>
<dbReference type="InterPro" id="IPR059066">
    <property type="entry name" value="Ig_Tag1-like_5th"/>
</dbReference>
<dbReference type="HOGENOM" id="CLU_346343_0_0_1"/>
<dbReference type="OrthoDB" id="5596576at2759"/>
<feature type="domain" description="Tag1-like fifth Ig-like" evidence="3">
    <location>
        <begin position="773"/>
        <end position="880"/>
    </location>
</feature>
<feature type="region of interest" description="Disordered" evidence="1">
    <location>
        <begin position="1"/>
        <end position="56"/>
    </location>
</feature>
<dbReference type="PANTHER" id="PTHR35895">
    <property type="entry name" value="CHROMOSOME 16, WHOLE GENOME SHOTGUN SEQUENCE"/>
    <property type="match status" value="1"/>
</dbReference>
<feature type="transmembrane region" description="Helical" evidence="2">
    <location>
        <begin position="87"/>
        <end position="106"/>
    </location>
</feature>
<dbReference type="KEGG" id="cot:CORT_0H01530"/>
<accession>H8XB18</accession>
<protein>
    <recommendedName>
        <fullName evidence="3">Tag1-like fifth Ig-like domain-containing protein</fullName>
    </recommendedName>
</protein>
<evidence type="ECO:0000256" key="1">
    <source>
        <dbReference type="SAM" id="MobiDB-lite"/>
    </source>
</evidence>
<dbReference type="GO" id="GO:0000329">
    <property type="term" value="C:fungal-type vacuole membrane"/>
    <property type="evidence" value="ECO:0007669"/>
    <property type="project" value="InterPro"/>
</dbReference>
<dbReference type="PANTHER" id="PTHR35895:SF3">
    <property type="entry name" value="PRE-RRNA PROCESSING PROTEIN"/>
    <property type="match status" value="1"/>
</dbReference>
<dbReference type="RefSeq" id="XP_003871391.1">
    <property type="nucleotide sequence ID" value="XM_003871342.1"/>
</dbReference>
<gene>
    <name evidence="4" type="ORF">CORT_0H01530</name>
</gene>
<keyword evidence="2" id="KW-1133">Transmembrane helix</keyword>
<keyword evidence="2" id="KW-0472">Membrane</keyword>
<name>H8XB18_CANO9</name>
<evidence type="ECO:0000259" key="3">
    <source>
        <dbReference type="Pfam" id="PF26153"/>
    </source>
</evidence>
<proteinExistence type="predicted"/>
<reference evidence="4 5" key="1">
    <citation type="journal article" date="2012" name="PLoS ONE">
        <title>Sequence and analysis of the genome of the pathogenic yeast Candida orthopsilosis.</title>
        <authorList>
            <person name="Riccombeni A."/>
            <person name="Vidanes G."/>
            <person name="Proux-Wera E."/>
            <person name="Wolfe K.H."/>
            <person name="Butler G."/>
        </authorList>
    </citation>
    <scope>NUCLEOTIDE SEQUENCE [LARGE SCALE GENOMIC DNA]</scope>
    <source>
        <strain evidence="4 5">Co 90-125</strain>
    </source>
</reference>
<organism evidence="4 5">
    <name type="scientific">Candida orthopsilosis (strain 90-125)</name>
    <name type="common">Yeast</name>
    <dbReference type="NCBI Taxonomy" id="1136231"/>
    <lineage>
        <taxon>Eukaryota</taxon>
        <taxon>Fungi</taxon>
        <taxon>Dikarya</taxon>
        <taxon>Ascomycota</taxon>
        <taxon>Saccharomycotina</taxon>
        <taxon>Pichiomycetes</taxon>
        <taxon>Debaryomycetaceae</taxon>
        <taxon>Candida/Lodderomyces clade</taxon>
        <taxon>Candida</taxon>
    </lineage>
</organism>
<dbReference type="Pfam" id="PF26174">
    <property type="entry name" value="LEA-2_1"/>
    <property type="match status" value="1"/>
</dbReference>
<dbReference type="Pfam" id="PF26153">
    <property type="entry name" value="LEA-2L_5"/>
    <property type="match status" value="1"/>
</dbReference>